<organism evidence="8 10">
    <name type="scientific">Lolium multiflorum</name>
    <name type="common">Italian ryegrass</name>
    <name type="synonym">Lolium perenne subsp. multiflorum</name>
    <dbReference type="NCBI Taxonomy" id="4521"/>
    <lineage>
        <taxon>Eukaryota</taxon>
        <taxon>Viridiplantae</taxon>
        <taxon>Streptophyta</taxon>
        <taxon>Embryophyta</taxon>
        <taxon>Tracheophyta</taxon>
        <taxon>Spermatophyta</taxon>
        <taxon>Magnoliopsida</taxon>
        <taxon>Liliopsida</taxon>
        <taxon>Poales</taxon>
        <taxon>Poaceae</taxon>
        <taxon>BOP clade</taxon>
        <taxon>Pooideae</taxon>
        <taxon>Poodae</taxon>
        <taxon>Poeae</taxon>
        <taxon>Poeae Chloroplast Group 2 (Poeae type)</taxon>
        <taxon>Loliodinae</taxon>
        <taxon>Loliinae</taxon>
        <taxon>Lolium</taxon>
    </lineage>
</organism>
<comment type="caution">
    <text evidence="8">The sequence shown here is derived from an EMBL/GenBank/DDBJ whole genome shotgun (WGS) entry which is preliminary data.</text>
</comment>
<dbReference type="PANTHER" id="PTHR31719:SF179">
    <property type="entry name" value="OS08G0148400 PROTEIN"/>
    <property type="match status" value="1"/>
</dbReference>
<proteinExistence type="predicted"/>
<evidence type="ECO:0000256" key="5">
    <source>
        <dbReference type="ARBA" id="ARBA00023242"/>
    </source>
</evidence>
<accession>A0AAD8S190</accession>
<feature type="domain" description="NAC" evidence="7">
    <location>
        <begin position="9"/>
        <end position="166"/>
    </location>
</feature>
<dbReference type="GO" id="GO:0003677">
    <property type="term" value="F:DNA binding"/>
    <property type="evidence" value="ECO:0007669"/>
    <property type="project" value="UniProtKB-KW"/>
</dbReference>
<dbReference type="Pfam" id="PF02365">
    <property type="entry name" value="NAM"/>
    <property type="match status" value="1"/>
</dbReference>
<keyword evidence="5" id="KW-0539">Nucleus</keyword>
<sequence>MASAEDGRAPPGAVFNLPDHELITKFLRPKVAGLPIDGQHNIHDFDAYSLSPDQLVEEREEALGTNNHDGKRGHWYFFTAVRHHQAKNGRGRRQRAIGEGYTWHSEHREEPVIDKETGRCVGYKLELSYQFRESPRARPTRLGWCMTEYRLNDDAAGLVLCRVCVSRHKTETTYDTVIKAMEDCNKRKAMVDCNKSKAMPDCKKRKAGDDPHPDAPRLQTPRHQEKNQQPTEQLQEIERRWLYSDDHAMPAVADGADCSVGFSFQDLQEPEDNIEHWMLSGQDDMMPPYGSMEPAGFSDLHEHEDNIERCMLSGQDDVIPAGFSFQDLQQLEDDIGSVDPAGFSDDILQDVEEFRRTQNQPPLVEDEYQEVTYACLFDDDDMNLVACPAPAPAFVSCDTPSSHGTAKCSKTNCEICIQHMVEELMYEIV</sequence>
<dbReference type="Proteomes" id="UP001231189">
    <property type="component" value="Unassembled WGS sequence"/>
</dbReference>
<dbReference type="InterPro" id="IPR003441">
    <property type="entry name" value="NAC-dom"/>
</dbReference>
<feature type="compositionally biased region" description="Basic and acidic residues" evidence="6">
    <location>
        <begin position="199"/>
        <end position="215"/>
    </location>
</feature>
<dbReference type="Gene3D" id="2.170.150.80">
    <property type="entry name" value="NAC domain"/>
    <property type="match status" value="1"/>
</dbReference>
<keyword evidence="4" id="KW-0804">Transcription</keyword>
<gene>
    <name evidence="8" type="ORF">QYE76_059937</name>
    <name evidence="9" type="ORF">QYE76_059943</name>
</gene>
<evidence type="ECO:0000256" key="1">
    <source>
        <dbReference type="ARBA" id="ARBA00004123"/>
    </source>
</evidence>
<evidence type="ECO:0000259" key="7">
    <source>
        <dbReference type="PROSITE" id="PS51005"/>
    </source>
</evidence>
<dbReference type="PANTHER" id="PTHR31719">
    <property type="entry name" value="NAC TRANSCRIPTION FACTOR 56"/>
    <property type="match status" value="1"/>
</dbReference>
<keyword evidence="3" id="KW-0238">DNA-binding</keyword>
<evidence type="ECO:0000313" key="8">
    <source>
        <dbReference type="EMBL" id="KAK1642132.1"/>
    </source>
</evidence>
<reference evidence="8" key="1">
    <citation type="submission" date="2023-07" db="EMBL/GenBank/DDBJ databases">
        <title>A chromosome-level genome assembly of Lolium multiflorum.</title>
        <authorList>
            <person name="Chen Y."/>
            <person name="Copetti D."/>
            <person name="Kolliker R."/>
            <person name="Studer B."/>
        </authorList>
    </citation>
    <scope>NUCLEOTIDE SEQUENCE</scope>
    <source>
        <strain evidence="8">02402/16</strain>
        <tissue evidence="8">Leaf</tissue>
    </source>
</reference>
<dbReference type="InterPro" id="IPR036093">
    <property type="entry name" value="NAC_dom_sf"/>
</dbReference>
<evidence type="ECO:0000313" key="10">
    <source>
        <dbReference type="Proteomes" id="UP001231189"/>
    </source>
</evidence>
<dbReference type="GO" id="GO:0006355">
    <property type="term" value="P:regulation of DNA-templated transcription"/>
    <property type="evidence" value="ECO:0007669"/>
    <property type="project" value="InterPro"/>
</dbReference>
<keyword evidence="10" id="KW-1185">Reference proteome</keyword>
<dbReference type="GO" id="GO:0005634">
    <property type="term" value="C:nucleus"/>
    <property type="evidence" value="ECO:0007669"/>
    <property type="project" value="UniProtKB-SubCell"/>
</dbReference>
<dbReference type="AlphaFoldDB" id="A0AAD8S190"/>
<feature type="region of interest" description="Disordered" evidence="6">
    <location>
        <begin position="199"/>
        <end position="233"/>
    </location>
</feature>
<dbReference type="PROSITE" id="PS51005">
    <property type="entry name" value="NAC"/>
    <property type="match status" value="1"/>
</dbReference>
<dbReference type="EMBL" id="JAUUTY010000004">
    <property type="protein sequence ID" value="KAK1642138.1"/>
    <property type="molecule type" value="Genomic_DNA"/>
</dbReference>
<protein>
    <recommendedName>
        <fullName evidence="7">NAC domain-containing protein</fullName>
    </recommendedName>
</protein>
<evidence type="ECO:0000256" key="4">
    <source>
        <dbReference type="ARBA" id="ARBA00023163"/>
    </source>
</evidence>
<comment type="subcellular location">
    <subcellularLocation>
        <location evidence="1">Nucleus</location>
    </subcellularLocation>
</comment>
<evidence type="ECO:0000256" key="2">
    <source>
        <dbReference type="ARBA" id="ARBA00023015"/>
    </source>
</evidence>
<name>A0AAD8S190_LOLMU</name>
<evidence type="ECO:0000256" key="3">
    <source>
        <dbReference type="ARBA" id="ARBA00023125"/>
    </source>
</evidence>
<dbReference type="EMBL" id="JAUUTY010000004">
    <property type="protein sequence ID" value="KAK1642132.1"/>
    <property type="molecule type" value="Genomic_DNA"/>
</dbReference>
<dbReference type="SUPFAM" id="SSF101941">
    <property type="entry name" value="NAC domain"/>
    <property type="match status" value="1"/>
</dbReference>
<evidence type="ECO:0000256" key="6">
    <source>
        <dbReference type="SAM" id="MobiDB-lite"/>
    </source>
</evidence>
<keyword evidence="2" id="KW-0805">Transcription regulation</keyword>
<evidence type="ECO:0000313" key="9">
    <source>
        <dbReference type="EMBL" id="KAK1642138.1"/>
    </source>
</evidence>